<accession>A0AC60QZJ6</accession>
<reference evidence="1 2" key="1">
    <citation type="journal article" date="2020" name="Cell">
        <title>Large-Scale Comparative Analyses of Tick Genomes Elucidate Their Genetic Diversity and Vector Capacities.</title>
        <authorList>
            <consortium name="Tick Genome and Microbiome Consortium (TIGMIC)"/>
            <person name="Jia N."/>
            <person name="Wang J."/>
            <person name="Shi W."/>
            <person name="Du L."/>
            <person name="Sun Y."/>
            <person name="Zhan W."/>
            <person name="Jiang J.F."/>
            <person name="Wang Q."/>
            <person name="Zhang B."/>
            <person name="Ji P."/>
            <person name="Bell-Sakyi L."/>
            <person name="Cui X.M."/>
            <person name="Yuan T.T."/>
            <person name="Jiang B.G."/>
            <person name="Yang W.F."/>
            <person name="Lam T.T."/>
            <person name="Chang Q.C."/>
            <person name="Ding S.J."/>
            <person name="Wang X.J."/>
            <person name="Zhu J.G."/>
            <person name="Ruan X.D."/>
            <person name="Zhao L."/>
            <person name="Wei J.T."/>
            <person name="Ye R.Z."/>
            <person name="Que T.C."/>
            <person name="Du C.H."/>
            <person name="Zhou Y.H."/>
            <person name="Cheng J.X."/>
            <person name="Dai P.F."/>
            <person name="Guo W.B."/>
            <person name="Han X.H."/>
            <person name="Huang E.J."/>
            <person name="Li L.F."/>
            <person name="Wei W."/>
            <person name="Gao Y.C."/>
            <person name="Liu J.Z."/>
            <person name="Shao H.Z."/>
            <person name="Wang X."/>
            <person name="Wang C.C."/>
            <person name="Yang T.C."/>
            <person name="Huo Q.B."/>
            <person name="Li W."/>
            <person name="Chen H.Y."/>
            <person name="Chen S.E."/>
            <person name="Zhou L.G."/>
            <person name="Ni X.B."/>
            <person name="Tian J.H."/>
            <person name="Sheng Y."/>
            <person name="Liu T."/>
            <person name="Pan Y.S."/>
            <person name="Xia L.Y."/>
            <person name="Li J."/>
            <person name="Zhao F."/>
            <person name="Cao W.C."/>
        </authorList>
    </citation>
    <scope>NUCLEOTIDE SEQUENCE [LARGE SCALE GENOMIC DNA]</scope>
    <source>
        <strain evidence="1">Iper-2018</strain>
    </source>
</reference>
<name>A0AC60QZJ6_IXOPE</name>
<dbReference type="EMBL" id="JABSTQ010001426">
    <property type="protein sequence ID" value="KAG0444812.1"/>
    <property type="molecule type" value="Genomic_DNA"/>
</dbReference>
<organism evidence="1 2">
    <name type="scientific">Ixodes persulcatus</name>
    <name type="common">Taiga tick</name>
    <dbReference type="NCBI Taxonomy" id="34615"/>
    <lineage>
        <taxon>Eukaryota</taxon>
        <taxon>Metazoa</taxon>
        <taxon>Ecdysozoa</taxon>
        <taxon>Arthropoda</taxon>
        <taxon>Chelicerata</taxon>
        <taxon>Arachnida</taxon>
        <taxon>Acari</taxon>
        <taxon>Parasitiformes</taxon>
        <taxon>Ixodida</taxon>
        <taxon>Ixodoidea</taxon>
        <taxon>Ixodidae</taxon>
        <taxon>Ixodinae</taxon>
        <taxon>Ixodes</taxon>
    </lineage>
</organism>
<comment type="caution">
    <text evidence="1">The sequence shown here is derived from an EMBL/GenBank/DDBJ whole genome shotgun (WGS) entry which is preliminary data.</text>
</comment>
<dbReference type="Proteomes" id="UP000805193">
    <property type="component" value="Unassembled WGS sequence"/>
</dbReference>
<sequence length="235" mass="26036">MQNESIQVARQRAPHTNLESIGELEQVGEVGGVGVAQREFGAKRGNGAAVNDFNDHVDKAVGRHQPSVIRNKRSLHVEARIPSHEFQVESNGLFNHDLEVTLTDGAVRGLDDVTRRLARCVRPTCLVDLRGLVVSYIAQTQGDDLDGTVKHIWVKVTVTSAEALFNMNDIRAREATLNSLVIGPMSVSISYDNYLDLNSGRHNEFVDEVARYTDWELRKILRGSYLAALQGTFAD</sequence>
<gene>
    <name evidence="1" type="ORF">HPB47_013353</name>
</gene>
<evidence type="ECO:0000313" key="2">
    <source>
        <dbReference type="Proteomes" id="UP000805193"/>
    </source>
</evidence>
<protein>
    <submittedName>
        <fullName evidence="1">Uncharacterized protein</fullName>
    </submittedName>
</protein>
<proteinExistence type="predicted"/>
<evidence type="ECO:0000313" key="1">
    <source>
        <dbReference type="EMBL" id="KAG0444812.1"/>
    </source>
</evidence>
<keyword evidence="2" id="KW-1185">Reference proteome</keyword>